<evidence type="ECO:0000313" key="1">
    <source>
        <dbReference type="EMBL" id="SNT17683.1"/>
    </source>
</evidence>
<dbReference type="EMBL" id="FZOQ01000029">
    <property type="protein sequence ID" value="SNT17683.1"/>
    <property type="molecule type" value="Genomic_DNA"/>
</dbReference>
<name>A0A239KJ91_9BACT</name>
<organism evidence="1 2">
    <name type="scientific">Pontibacter ummariensis</name>
    <dbReference type="NCBI Taxonomy" id="1610492"/>
    <lineage>
        <taxon>Bacteria</taxon>
        <taxon>Pseudomonadati</taxon>
        <taxon>Bacteroidota</taxon>
        <taxon>Cytophagia</taxon>
        <taxon>Cytophagales</taxon>
        <taxon>Hymenobacteraceae</taxon>
        <taxon>Pontibacter</taxon>
    </lineage>
</organism>
<dbReference type="AlphaFoldDB" id="A0A239KJ91"/>
<accession>A0A239KJ91</accession>
<evidence type="ECO:0000313" key="2">
    <source>
        <dbReference type="Proteomes" id="UP000198432"/>
    </source>
</evidence>
<reference evidence="2" key="1">
    <citation type="submission" date="2017-06" db="EMBL/GenBank/DDBJ databases">
        <authorList>
            <person name="Varghese N."/>
            <person name="Submissions S."/>
        </authorList>
    </citation>
    <scope>NUCLEOTIDE SEQUENCE [LARGE SCALE GENOMIC DNA]</scope>
    <source>
        <strain evidence="2">NKM1</strain>
    </source>
</reference>
<dbReference type="Proteomes" id="UP000198432">
    <property type="component" value="Unassembled WGS sequence"/>
</dbReference>
<protein>
    <submittedName>
        <fullName evidence="1">Uncharacterized protein</fullName>
    </submittedName>
</protein>
<proteinExistence type="predicted"/>
<sequence>MFFLLKPLSGVGENQSMTRDKKYSLQYACALLVHAIQRNYLMRV</sequence>
<gene>
    <name evidence="1" type="ORF">SAMN06296052_1294</name>
</gene>
<keyword evidence="2" id="KW-1185">Reference proteome</keyword>